<feature type="repeat" description="Pumilio" evidence="2">
    <location>
        <begin position="518"/>
        <end position="553"/>
    </location>
</feature>
<dbReference type="Pfam" id="PF00806">
    <property type="entry name" value="PUF"/>
    <property type="match status" value="8"/>
</dbReference>
<dbReference type="AlphaFoldDB" id="A0A1U7LPK3"/>
<dbReference type="CDD" id="cd07920">
    <property type="entry name" value="Pumilio"/>
    <property type="match status" value="1"/>
</dbReference>
<feature type="non-terminal residue" evidence="5">
    <location>
        <position position="1"/>
    </location>
</feature>
<comment type="caution">
    <text evidence="5">The sequence shown here is derived from an EMBL/GenBank/DDBJ whole genome shotgun (WGS) entry which is preliminary data.</text>
</comment>
<organism evidence="5 6">
    <name type="scientific">Neolecta irregularis (strain DAH-3)</name>
    <dbReference type="NCBI Taxonomy" id="1198029"/>
    <lineage>
        <taxon>Eukaryota</taxon>
        <taxon>Fungi</taxon>
        <taxon>Dikarya</taxon>
        <taxon>Ascomycota</taxon>
        <taxon>Taphrinomycotina</taxon>
        <taxon>Neolectales</taxon>
        <taxon>Neolectaceae</taxon>
        <taxon>Neolecta</taxon>
    </lineage>
</organism>
<dbReference type="InterPro" id="IPR016024">
    <property type="entry name" value="ARM-type_fold"/>
</dbReference>
<dbReference type="OrthoDB" id="668540at2759"/>
<dbReference type="InterPro" id="IPR033712">
    <property type="entry name" value="Pumilio_RNA-bd"/>
</dbReference>
<protein>
    <submittedName>
        <fullName evidence="5">Pumilio domain-containing protein isoform A</fullName>
    </submittedName>
</protein>
<dbReference type="PROSITE" id="PS50303">
    <property type="entry name" value="PUM_HD"/>
    <property type="match status" value="1"/>
</dbReference>
<dbReference type="EMBL" id="LXFE01000793">
    <property type="protein sequence ID" value="OLL24451.1"/>
    <property type="molecule type" value="Genomic_DNA"/>
</dbReference>
<evidence type="ECO:0000313" key="6">
    <source>
        <dbReference type="Proteomes" id="UP000186594"/>
    </source>
</evidence>
<name>A0A1U7LPK3_NEOID</name>
<dbReference type="PROSITE" id="PS50302">
    <property type="entry name" value="PUM"/>
    <property type="match status" value="8"/>
</dbReference>
<feature type="repeat" description="Pumilio" evidence="2">
    <location>
        <begin position="771"/>
        <end position="808"/>
    </location>
</feature>
<feature type="repeat" description="Pumilio" evidence="2">
    <location>
        <begin position="735"/>
        <end position="770"/>
    </location>
</feature>
<feature type="region of interest" description="Disordered" evidence="3">
    <location>
        <begin position="109"/>
        <end position="134"/>
    </location>
</feature>
<dbReference type="GO" id="GO:0005737">
    <property type="term" value="C:cytoplasm"/>
    <property type="evidence" value="ECO:0007669"/>
    <property type="project" value="TreeGrafter"/>
</dbReference>
<dbReference type="GO" id="GO:0010608">
    <property type="term" value="P:post-transcriptional regulation of gene expression"/>
    <property type="evidence" value="ECO:0007669"/>
    <property type="project" value="TreeGrafter"/>
</dbReference>
<feature type="repeat" description="Pumilio" evidence="2">
    <location>
        <begin position="627"/>
        <end position="662"/>
    </location>
</feature>
<keyword evidence="6" id="KW-1185">Reference proteome</keyword>
<gene>
    <name evidence="5" type="ORF">NEOLI_003737</name>
</gene>
<dbReference type="SMART" id="SM00025">
    <property type="entry name" value="Pumilio"/>
    <property type="match status" value="8"/>
</dbReference>
<evidence type="ECO:0000256" key="3">
    <source>
        <dbReference type="SAM" id="MobiDB-lite"/>
    </source>
</evidence>
<feature type="compositionally biased region" description="Polar residues" evidence="3">
    <location>
        <begin position="485"/>
        <end position="503"/>
    </location>
</feature>
<dbReference type="InterPro" id="IPR011989">
    <property type="entry name" value="ARM-like"/>
</dbReference>
<feature type="repeat" description="Pumilio" evidence="2">
    <location>
        <begin position="554"/>
        <end position="589"/>
    </location>
</feature>
<evidence type="ECO:0000313" key="5">
    <source>
        <dbReference type="EMBL" id="OLL24451.1"/>
    </source>
</evidence>
<feature type="region of interest" description="Disordered" evidence="3">
    <location>
        <begin position="380"/>
        <end position="410"/>
    </location>
</feature>
<dbReference type="PANTHER" id="PTHR12537:SF13">
    <property type="entry name" value="PUMILIO HOMOLOGY DOMAIN FAMILY MEMBER 4"/>
    <property type="match status" value="1"/>
</dbReference>
<feature type="repeat" description="Pumilio" evidence="2">
    <location>
        <begin position="699"/>
        <end position="734"/>
    </location>
</feature>
<reference evidence="5 6" key="1">
    <citation type="submission" date="2016-04" db="EMBL/GenBank/DDBJ databases">
        <title>Evolutionary innovation and constraint leading to complex multicellularity in the Ascomycota.</title>
        <authorList>
            <person name="Cisse O."/>
            <person name="Nguyen A."/>
            <person name="Hewitt D.A."/>
            <person name="Jedd G."/>
            <person name="Stajich J.E."/>
        </authorList>
    </citation>
    <scope>NUCLEOTIDE SEQUENCE [LARGE SCALE GENOMIC DNA]</scope>
    <source>
        <strain evidence="5 6">DAH-3</strain>
    </source>
</reference>
<evidence type="ECO:0000256" key="1">
    <source>
        <dbReference type="ARBA" id="ARBA00022737"/>
    </source>
</evidence>
<feature type="compositionally biased region" description="Polar residues" evidence="3">
    <location>
        <begin position="380"/>
        <end position="399"/>
    </location>
</feature>
<feature type="repeat" description="Pumilio" evidence="2">
    <location>
        <begin position="663"/>
        <end position="698"/>
    </location>
</feature>
<dbReference type="InterPro" id="IPR001313">
    <property type="entry name" value="Pumilio_RNA-bd_rpt"/>
</dbReference>
<dbReference type="Gene3D" id="1.25.10.10">
    <property type="entry name" value="Leucine-rich Repeat Variant"/>
    <property type="match status" value="1"/>
</dbReference>
<dbReference type="FunFam" id="1.25.10.10:FF:000237">
    <property type="entry name" value="Pumilio homolog 9"/>
    <property type="match status" value="1"/>
</dbReference>
<dbReference type="InterPro" id="IPR033133">
    <property type="entry name" value="PUM-HD"/>
</dbReference>
<evidence type="ECO:0000259" key="4">
    <source>
        <dbReference type="PROSITE" id="PS50303"/>
    </source>
</evidence>
<proteinExistence type="predicted"/>
<sequence length="888" mass="100007">PIKSERRLDRVAIVISNYHNLHCQPCPSPTPCPAASYVSSGQAVIPTHLSLFLESLTCEYSISLQSRIMHPQGNQTHANASLRNLKPHVRSFTHDAYIQGHLNYPTFEEKDISSHRGPSVSEPSQSHAAGQRAQLASADVGVSALLPQLERSRQDYELEQQKHYRAYKEQVKLLEIQQKSKEREIFGPSEGYMHISDRFPATPPGSQPERLRSISMYSTPAEQQCLSHAHQLITPPSEEHTPKGPVSETPIQDFEKLHLEDEAKIMSVPNLLRSRSAEKTWPKLSPEKSEKYLFEDEEPKGRSYLQLNATDDKFPILIRRESRPNVLSAASAALDLAPACQTPTKLSVHDQSFSELYTLQARHADGTIDELAEQRIRYQSSLQPQASPQNSFAGSNRSSPDTRRSDHSMRMDAADYDAPLGETMMSPGQYAREYPNYRVRHPPHIVSPTLRSSQPAQGVFGSFGVYGMSPVFHAGQFGPYPQYSKPESNYGQSPNYNLKQSSYRRNDDSRYDNVMLESLVGQLYILCKDQHGCRFLQKKLSEGDPQQVAIIFEETHRYVVELMTDPFGNYLCQKLLEHCNDEQKTLLVRTAARSLTQISLNMHGTRAVQKMIESLSTPEQIDIIIHALSSHVVQLIQDLNGNHVVQKCLNKLKARDNQFIYDAVANHCVEVASHRHGCCVLQRCIDHASENQKQQLVTEISENAIKLVQDPFGNYVVQYVLDLGEVRFSEPLIKKFQGNAYGLSVQKFSSNVIEKCIRIAEPETRRHLIAELMEPSRLERVLRDSYANYVVQTCLDYADPAQRHDLAEAIRPHLPSIRSAPHGRRIYSKLDPSNGTFATSLLHHAATTGASNKIGDHSQNRNGMYPAFVSHVGSSAFSPRNHVFPAPM</sequence>
<dbReference type="Proteomes" id="UP000186594">
    <property type="component" value="Unassembled WGS sequence"/>
</dbReference>
<keyword evidence="1" id="KW-0677">Repeat</keyword>
<feature type="compositionally biased region" description="Basic and acidic residues" evidence="3">
    <location>
        <begin position="400"/>
        <end position="410"/>
    </location>
</feature>
<feature type="region of interest" description="Disordered" evidence="3">
    <location>
        <begin position="483"/>
        <end position="504"/>
    </location>
</feature>
<dbReference type="SUPFAM" id="SSF48371">
    <property type="entry name" value="ARM repeat"/>
    <property type="match status" value="1"/>
</dbReference>
<dbReference type="GO" id="GO:0003729">
    <property type="term" value="F:mRNA binding"/>
    <property type="evidence" value="ECO:0007669"/>
    <property type="project" value="TreeGrafter"/>
</dbReference>
<feature type="domain" description="PUM-HD" evidence="4">
    <location>
        <begin position="497"/>
        <end position="834"/>
    </location>
</feature>
<evidence type="ECO:0000256" key="2">
    <source>
        <dbReference type="PROSITE-ProRule" id="PRU00317"/>
    </source>
</evidence>
<dbReference type="PANTHER" id="PTHR12537">
    <property type="entry name" value="RNA BINDING PROTEIN PUMILIO-RELATED"/>
    <property type="match status" value="1"/>
</dbReference>
<feature type="repeat" description="Pumilio" evidence="2">
    <location>
        <begin position="590"/>
        <end position="626"/>
    </location>
</feature>
<accession>A0A1U7LPK3</accession>